<dbReference type="PANTHER" id="PTHR11102:SF160">
    <property type="entry name" value="ERAD-ASSOCIATED E3 UBIQUITIN-PROTEIN LIGASE COMPONENT HRD3"/>
    <property type="match status" value="1"/>
</dbReference>
<feature type="domain" description="DUF4145" evidence="1">
    <location>
        <begin position="23"/>
        <end position="106"/>
    </location>
</feature>
<comment type="caution">
    <text evidence="2">The sequence shown here is derived from an EMBL/GenBank/DDBJ whole genome shotgun (WGS) entry which is preliminary data.</text>
</comment>
<dbReference type="InterPro" id="IPR050767">
    <property type="entry name" value="Sel1_AlgK"/>
</dbReference>
<dbReference type="Pfam" id="PF13643">
    <property type="entry name" value="DUF4145"/>
    <property type="match status" value="1"/>
</dbReference>
<name>A0A9X2WN83_9GAMM</name>
<dbReference type="RefSeq" id="WP_261298629.1">
    <property type="nucleotide sequence ID" value="NZ_JAMTCD010000012.1"/>
</dbReference>
<dbReference type="SUPFAM" id="SSF81901">
    <property type="entry name" value="HCP-like"/>
    <property type="match status" value="1"/>
</dbReference>
<dbReference type="SMART" id="SM00671">
    <property type="entry name" value="SEL1"/>
    <property type="match status" value="4"/>
</dbReference>
<evidence type="ECO:0000313" key="2">
    <source>
        <dbReference type="EMBL" id="MCT7942251.1"/>
    </source>
</evidence>
<dbReference type="Proteomes" id="UP001155546">
    <property type="component" value="Unassembled WGS sequence"/>
</dbReference>
<dbReference type="InterPro" id="IPR006597">
    <property type="entry name" value="Sel1-like"/>
</dbReference>
<evidence type="ECO:0000259" key="1">
    <source>
        <dbReference type="Pfam" id="PF13643"/>
    </source>
</evidence>
<evidence type="ECO:0000313" key="3">
    <source>
        <dbReference type="Proteomes" id="UP001155546"/>
    </source>
</evidence>
<dbReference type="EMBL" id="JAMTCD010000012">
    <property type="protein sequence ID" value="MCT7942251.1"/>
    <property type="molecule type" value="Genomic_DNA"/>
</dbReference>
<dbReference type="Gene3D" id="1.25.40.10">
    <property type="entry name" value="Tetratricopeptide repeat domain"/>
    <property type="match status" value="1"/>
</dbReference>
<dbReference type="InterPro" id="IPR011990">
    <property type="entry name" value="TPR-like_helical_dom_sf"/>
</dbReference>
<reference evidence="2" key="1">
    <citation type="journal article" date="2023" name="Int. J. Syst. Evol. Microbiol.">
        <title>&lt;i&gt;Shewanella septentrionalis&lt;/i&gt; sp. nov. and &lt;i&gt;Shewanella holmiensis&lt;/i&gt; sp. nov., isolated from Baltic Sea water and sediments.</title>
        <authorList>
            <person name="Martin-Rodriguez A.J."/>
            <person name="Thorell K."/>
            <person name="Joffre E."/>
            <person name="Jensie-Markopoulos S."/>
            <person name="Moore E.R.B."/>
            <person name="Sjoling A."/>
        </authorList>
    </citation>
    <scope>NUCLEOTIDE SEQUENCE</scope>
    <source>
        <strain evidence="2">SP1S2-7</strain>
    </source>
</reference>
<dbReference type="AlphaFoldDB" id="A0A9X2WN83"/>
<dbReference type="InterPro" id="IPR025285">
    <property type="entry name" value="DUF4145"/>
</dbReference>
<proteinExistence type="predicted"/>
<dbReference type="Pfam" id="PF08238">
    <property type="entry name" value="Sel1"/>
    <property type="match status" value="4"/>
</dbReference>
<accession>A0A9X2WN83</accession>
<keyword evidence="3" id="KW-1185">Reference proteome</keyword>
<dbReference type="PANTHER" id="PTHR11102">
    <property type="entry name" value="SEL-1-LIKE PROTEIN"/>
    <property type="match status" value="1"/>
</dbReference>
<sequence>MITDIELVSQFSSELGDDYASAKSYVRDIPTQALVFVRSFTHKLAILIAEQHQLEFSGPNLYDRIEQLNQRRLLDVTAIRTMHKLRGDGNRGAHPEKYHLTQAQLVALAEKSIKQIVTLVVKLYPVLHFTPVPAYQFVAFDSIAGRDLCYRAMMQNDHHAQYLVAMSLKAQALMAQEQSNVTAFDADTSRDLQTTHDEVQRLFAQAAYWFAQAAPFEDVALYEHGVSLLHGYAESGQVKQGELLIAQAAKAGITDAQALLGYFYLVGSAEFTVDVEQAKLLLQQAADAENIEAMSNLGVLYYQQHDHQQALLWMSKAAESGYPQSQYHLALLLAEGENIDADKSRFWMQEAAAQGQLDAMLHCATEILHNDNAQATELEQAERYLHDVIKYGHNVTAMIELSVALADGMLNRIDVVQSAYLLQQAKHYGNDIQRQVIEPLWQSLLMQIDSVIALNPSAEELASLQQAKTLLQ</sequence>
<organism evidence="2 3">
    <name type="scientific">Shewanella holmiensis</name>
    <dbReference type="NCBI Taxonomy" id="2952222"/>
    <lineage>
        <taxon>Bacteria</taxon>
        <taxon>Pseudomonadati</taxon>
        <taxon>Pseudomonadota</taxon>
        <taxon>Gammaproteobacteria</taxon>
        <taxon>Alteromonadales</taxon>
        <taxon>Shewanellaceae</taxon>
        <taxon>Shewanella</taxon>
    </lineage>
</organism>
<protein>
    <recommendedName>
        <fullName evidence="1">DUF4145 domain-containing protein</fullName>
    </recommendedName>
</protein>
<gene>
    <name evidence="2" type="ORF">NE535_10655</name>
</gene>